<keyword evidence="11 15" id="KW-0819">tRNA processing</keyword>
<comment type="subcellular location">
    <subcellularLocation>
        <location evidence="2 15 17">Cytoplasm</location>
    </subcellularLocation>
</comment>
<gene>
    <name evidence="15 19" type="primary">trmD</name>
    <name evidence="19" type="ORF">CRECT_1498</name>
</gene>
<evidence type="ECO:0000313" key="19">
    <source>
        <dbReference type="EMBL" id="QCD47145.1"/>
    </source>
</evidence>
<keyword evidence="8 15" id="KW-0489">Methyltransferase</keyword>
<comment type="catalytic activity">
    <reaction evidence="14 15 17">
        <text>guanosine(37) in tRNA + S-adenosyl-L-methionine = N(1)-methylguanosine(37) in tRNA + S-adenosyl-L-homocysteine + H(+)</text>
        <dbReference type="Rhea" id="RHEA:36899"/>
        <dbReference type="Rhea" id="RHEA-COMP:10145"/>
        <dbReference type="Rhea" id="RHEA-COMP:10147"/>
        <dbReference type="ChEBI" id="CHEBI:15378"/>
        <dbReference type="ChEBI" id="CHEBI:57856"/>
        <dbReference type="ChEBI" id="CHEBI:59789"/>
        <dbReference type="ChEBI" id="CHEBI:73542"/>
        <dbReference type="ChEBI" id="CHEBI:74269"/>
        <dbReference type="EC" id="2.1.1.228"/>
    </reaction>
</comment>
<dbReference type="AlphaFoldDB" id="A0A6G5QN54"/>
<reference evidence="19 20" key="1">
    <citation type="submission" date="2016-07" db="EMBL/GenBank/DDBJ databases">
        <title>Comparative genomics of the Campylobacter concisus group.</title>
        <authorList>
            <person name="Miller W.G."/>
            <person name="Yee E."/>
            <person name="Chapman M.H."/>
            <person name="Huynh S."/>
            <person name="Bono J.L."/>
            <person name="On S.L.W."/>
            <person name="StLeger J."/>
            <person name="Foster G."/>
            <person name="Parker C.T."/>
        </authorList>
    </citation>
    <scope>NUCLEOTIDE SEQUENCE [LARGE SCALE GENOMIC DNA]</scope>
    <source>
        <strain evidence="19 20">ATCC 33238</strain>
    </source>
</reference>
<evidence type="ECO:0000256" key="12">
    <source>
        <dbReference type="ARBA" id="ARBA00029736"/>
    </source>
</evidence>
<evidence type="ECO:0000256" key="6">
    <source>
        <dbReference type="ARBA" id="ARBA00014679"/>
    </source>
</evidence>
<evidence type="ECO:0000313" key="20">
    <source>
        <dbReference type="Proteomes" id="UP000502377"/>
    </source>
</evidence>
<evidence type="ECO:0000259" key="18">
    <source>
        <dbReference type="Pfam" id="PF01746"/>
    </source>
</evidence>
<dbReference type="Proteomes" id="UP000502377">
    <property type="component" value="Chromosome"/>
</dbReference>
<dbReference type="RefSeq" id="WP_004318896.1">
    <property type="nucleotide sequence ID" value="NZ_CP012543.1"/>
</dbReference>
<feature type="binding site" evidence="15 16">
    <location>
        <begin position="132"/>
        <end position="137"/>
    </location>
    <ligand>
        <name>S-adenosyl-L-methionine</name>
        <dbReference type="ChEBI" id="CHEBI:59789"/>
    </ligand>
</feature>
<dbReference type="HAMAP" id="MF_00605">
    <property type="entry name" value="TrmD"/>
    <property type="match status" value="1"/>
</dbReference>
<dbReference type="PANTHER" id="PTHR46417">
    <property type="entry name" value="TRNA (GUANINE-N(1)-)-METHYLTRANSFERASE"/>
    <property type="match status" value="1"/>
</dbReference>
<dbReference type="NCBIfam" id="NF000648">
    <property type="entry name" value="PRK00026.1"/>
    <property type="match status" value="1"/>
</dbReference>
<evidence type="ECO:0000256" key="15">
    <source>
        <dbReference type="HAMAP-Rule" id="MF_00605"/>
    </source>
</evidence>
<evidence type="ECO:0000256" key="11">
    <source>
        <dbReference type="ARBA" id="ARBA00022694"/>
    </source>
</evidence>
<dbReference type="CDD" id="cd18080">
    <property type="entry name" value="TrmD-like"/>
    <property type="match status" value="1"/>
</dbReference>
<dbReference type="PANTHER" id="PTHR46417:SF1">
    <property type="entry name" value="TRNA (GUANINE-N(1)-)-METHYLTRANSFERASE"/>
    <property type="match status" value="1"/>
</dbReference>
<evidence type="ECO:0000256" key="14">
    <source>
        <dbReference type="ARBA" id="ARBA00047783"/>
    </source>
</evidence>
<dbReference type="InterPro" id="IPR029028">
    <property type="entry name" value="Alpha/beta_knot_MTases"/>
</dbReference>
<evidence type="ECO:0000256" key="8">
    <source>
        <dbReference type="ARBA" id="ARBA00022603"/>
    </source>
</evidence>
<sequence>MKFTFVTLFKNLVKPYFEDSILGRAVKEKLVCVDFLNPRDFSADKHKKVDDYMVGGGAGLLMACQPLDDTFKFLLKNEPKAHIVFLAPAGKKFNQNDAKRLAKKEHICLVCGRYEGIDERIVEKYADEIFCIGDFIMTGGELAALCVADAISRNIKGVLGNNQSLEIESFEGDLLEAPSFTKPNDYKGLGVVSAFLKGDHAKIEALKNNMAFLKTRFFRPDLHRKFEPPTKEKNEKQVY</sequence>
<evidence type="ECO:0000256" key="9">
    <source>
        <dbReference type="ARBA" id="ARBA00022679"/>
    </source>
</evidence>
<dbReference type="EMBL" id="CP012543">
    <property type="protein sequence ID" value="QCD47145.1"/>
    <property type="molecule type" value="Genomic_DNA"/>
</dbReference>
<evidence type="ECO:0000256" key="13">
    <source>
        <dbReference type="ARBA" id="ARBA00033392"/>
    </source>
</evidence>
<keyword evidence="10 15" id="KW-0949">S-adenosyl-L-methionine</keyword>
<dbReference type="InterPro" id="IPR029026">
    <property type="entry name" value="tRNA_m1G_MTases_N"/>
</dbReference>
<dbReference type="KEGG" id="crx:CRECT_1498"/>
<keyword evidence="9 15" id="KW-0808">Transferase</keyword>
<dbReference type="InterPro" id="IPR016009">
    <property type="entry name" value="tRNA_MeTrfase_TRMD/TRM10"/>
</dbReference>
<dbReference type="NCBIfam" id="TIGR00088">
    <property type="entry name" value="trmD"/>
    <property type="match status" value="1"/>
</dbReference>
<evidence type="ECO:0000256" key="17">
    <source>
        <dbReference type="RuleBase" id="RU003464"/>
    </source>
</evidence>
<name>A0A6G5QN54_CAMRE</name>
<evidence type="ECO:0000256" key="3">
    <source>
        <dbReference type="ARBA" id="ARBA00007630"/>
    </source>
</evidence>
<dbReference type="Gene3D" id="3.40.1280.10">
    <property type="match status" value="1"/>
</dbReference>
<dbReference type="GO" id="GO:0052906">
    <property type="term" value="F:tRNA (guanine(37)-N1)-methyltransferase activity"/>
    <property type="evidence" value="ECO:0007669"/>
    <property type="project" value="UniProtKB-UniRule"/>
</dbReference>
<protein>
    <recommendedName>
        <fullName evidence="6 15">tRNA (guanine-N(1)-)-methyltransferase</fullName>
        <ecNumber evidence="5 15">2.1.1.228</ecNumber>
    </recommendedName>
    <alternativeName>
        <fullName evidence="12 15">M1G-methyltransferase</fullName>
    </alternativeName>
    <alternativeName>
        <fullName evidence="13 15">tRNA [GM37] methyltransferase</fullName>
    </alternativeName>
</protein>
<evidence type="ECO:0000256" key="10">
    <source>
        <dbReference type="ARBA" id="ARBA00022691"/>
    </source>
</evidence>
<accession>A0A6G5QN54</accession>
<dbReference type="Gene3D" id="1.10.1270.20">
    <property type="entry name" value="tRNA(m1g37)methyltransferase, domain 2"/>
    <property type="match status" value="1"/>
</dbReference>
<evidence type="ECO:0000256" key="16">
    <source>
        <dbReference type="PIRSR" id="PIRSR000386-1"/>
    </source>
</evidence>
<feature type="domain" description="tRNA methyltransferase TRMD/TRM10-type" evidence="18">
    <location>
        <begin position="1"/>
        <end position="224"/>
    </location>
</feature>
<evidence type="ECO:0000256" key="2">
    <source>
        <dbReference type="ARBA" id="ARBA00004496"/>
    </source>
</evidence>
<dbReference type="GO" id="GO:0005829">
    <property type="term" value="C:cytosol"/>
    <property type="evidence" value="ECO:0007669"/>
    <property type="project" value="TreeGrafter"/>
</dbReference>
<dbReference type="InterPro" id="IPR023148">
    <property type="entry name" value="tRNA_m1G_MeTrfase_C_sf"/>
</dbReference>
<evidence type="ECO:0000256" key="7">
    <source>
        <dbReference type="ARBA" id="ARBA00022490"/>
    </source>
</evidence>
<proteinExistence type="inferred from homology"/>
<evidence type="ECO:0000256" key="4">
    <source>
        <dbReference type="ARBA" id="ARBA00011738"/>
    </source>
</evidence>
<comment type="subunit">
    <text evidence="4 15 17">Homodimer.</text>
</comment>
<dbReference type="GO" id="GO:0002939">
    <property type="term" value="P:tRNA N1-guanine methylation"/>
    <property type="evidence" value="ECO:0007669"/>
    <property type="project" value="TreeGrafter"/>
</dbReference>
<evidence type="ECO:0000256" key="5">
    <source>
        <dbReference type="ARBA" id="ARBA00012807"/>
    </source>
</evidence>
<keyword evidence="7 15" id="KW-0963">Cytoplasm</keyword>
<dbReference type="InterPro" id="IPR002649">
    <property type="entry name" value="tRNA_m1G_MeTrfase_TrmD"/>
</dbReference>
<dbReference type="SUPFAM" id="SSF75217">
    <property type="entry name" value="alpha/beta knot"/>
    <property type="match status" value="1"/>
</dbReference>
<evidence type="ECO:0000256" key="1">
    <source>
        <dbReference type="ARBA" id="ARBA00002634"/>
    </source>
</evidence>
<dbReference type="EC" id="2.1.1.228" evidence="5 15"/>
<organism evidence="19 20">
    <name type="scientific">Campylobacter rectus</name>
    <name type="common">Wolinella recta</name>
    <dbReference type="NCBI Taxonomy" id="203"/>
    <lineage>
        <taxon>Bacteria</taxon>
        <taxon>Pseudomonadati</taxon>
        <taxon>Campylobacterota</taxon>
        <taxon>Epsilonproteobacteria</taxon>
        <taxon>Campylobacterales</taxon>
        <taxon>Campylobacteraceae</taxon>
        <taxon>Campylobacter</taxon>
    </lineage>
</organism>
<dbReference type="PIRSF" id="PIRSF000386">
    <property type="entry name" value="tRNA_mtase"/>
    <property type="match status" value="1"/>
</dbReference>
<dbReference type="Pfam" id="PF01746">
    <property type="entry name" value="tRNA_m1G_MT"/>
    <property type="match status" value="1"/>
</dbReference>
<comment type="function">
    <text evidence="1 15 17">Specifically methylates guanosine-37 in various tRNAs.</text>
</comment>
<feature type="binding site" evidence="15 16">
    <location>
        <position position="112"/>
    </location>
    <ligand>
        <name>S-adenosyl-L-methionine</name>
        <dbReference type="ChEBI" id="CHEBI:59789"/>
    </ligand>
</feature>
<comment type="similarity">
    <text evidence="3 15 17">Belongs to the RNA methyltransferase TrmD family.</text>
</comment>